<accession>A0A933W2F7</accession>
<dbReference type="PANTHER" id="PTHR40277">
    <property type="entry name" value="BLL5419 PROTEIN"/>
    <property type="match status" value="1"/>
</dbReference>
<gene>
    <name evidence="7" type="ORF">HZA61_04905</name>
</gene>
<dbReference type="EMBL" id="JACRIW010000036">
    <property type="protein sequence ID" value="MBI5168808.1"/>
    <property type="molecule type" value="Genomic_DNA"/>
</dbReference>
<evidence type="ECO:0000256" key="3">
    <source>
        <dbReference type="ARBA" id="ARBA00022692"/>
    </source>
</evidence>
<proteinExistence type="predicted"/>
<feature type="transmembrane region" description="Helical" evidence="6">
    <location>
        <begin position="12"/>
        <end position="30"/>
    </location>
</feature>
<dbReference type="AlphaFoldDB" id="A0A933W2F7"/>
<feature type="transmembrane region" description="Helical" evidence="6">
    <location>
        <begin position="223"/>
        <end position="245"/>
    </location>
</feature>
<dbReference type="GO" id="GO:0005886">
    <property type="term" value="C:plasma membrane"/>
    <property type="evidence" value="ECO:0007669"/>
    <property type="project" value="UniProtKB-SubCell"/>
</dbReference>
<evidence type="ECO:0000256" key="1">
    <source>
        <dbReference type="ARBA" id="ARBA00004651"/>
    </source>
</evidence>
<evidence type="ECO:0000256" key="2">
    <source>
        <dbReference type="ARBA" id="ARBA00022475"/>
    </source>
</evidence>
<evidence type="ECO:0000313" key="7">
    <source>
        <dbReference type="EMBL" id="MBI5168808.1"/>
    </source>
</evidence>
<comment type="caution">
    <text evidence="7">The sequence shown here is derived from an EMBL/GenBank/DDBJ whole genome shotgun (WGS) entry which is preliminary data.</text>
</comment>
<feature type="transmembrane region" description="Helical" evidence="6">
    <location>
        <begin position="308"/>
        <end position="327"/>
    </location>
</feature>
<reference evidence="7" key="1">
    <citation type="submission" date="2020-07" db="EMBL/GenBank/DDBJ databases">
        <title>Huge and variable diversity of episymbiotic CPR bacteria and DPANN archaea in groundwater ecosystems.</title>
        <authorList>
            <person name="He C.Y."/>
            <person name="Keren R."/>
            <person name="Whittaker M."/>
            <person name="Farag I.F."/>
            <person name="Doudna J."/>
            <person name="Cate J.H.D."/>
            <person name="Banfield J.F."/>
        </authorList>
    </citation>
    <scope>NUCLEOTIDE SEQUENCE</scope>
    <source>
        <strain evidence="7">NC_groundwater_1813_Pr3_B-0.1um_71_17</strain>
    </source>
</reference>
<keyword evidence="5 6" id="KW-0472">Membrane</keyword>
<name>A0A933W2F7_UNCEI</name>
<evidence type="ECO:0000256" key="5">
    <source>
        <dbReference type="ARBA" id="ARBA00023136"/>
    </source>
</evidence>
<dbReference type="Proteomes" id="UP000696931">
    <property type="component" value="Unassembled WGS sequence"/>
</dbReference>
<keyword evidence="4 6" id="KW-1133">Transmembrane helix</keyword>
<dbReference type="Pfam" id="PF03706">
    <property type="entry name" value="LPG_synthase_TM"/>
    <property type="match status" value="1"/>
</dbReference>
<evidence type="ECO:0000256" key="6">
    <source>
        <dbReference type="SAM" id="Phobius"/>
    </source>
</evidence>
<dbReference type="NCBIfam" id="TIGR00374">
    <property type="entry name" value="flippase-like domain"/>
    <property type="match status" value="1"/>
</dbReference>
<organism evidence="7 8">
    <name type="scientific">Eiseniibacteriota bacterium</name>
    <dbReference type="NCBI Taxonomy" id="2212470"/>
    <lineage>
        <taxon>Bacteria</taxon>
        <taxon>Candidatus Eiseniibacteriota</taxon>
    </lineage>
</organism>
<feature type="transmembrane region" description="Helical" evidence="6">
    <location>
        <begin position="160"/>
        <end position="183"/>
    </location>
</feature>
<keyword evidence="2" id="KW-1003">Cell membrane</keyword>
<evidence type="ECO:0000313" key="8">
    <source>
        <dbReference type="Proteomes" id="UP000696931"/>
    </source>
</evidence>
<keyword evidence="3 6" id="KW-0812">Transmembrane</keyword>
<feature type="transmembrane region" description="Helical" evidence="6">
    <location>
        <begin position="50"/>
        <end position="69"/>
    </location>
</feature>
<protein>
    <submittedName>
        <fullName evidence="7">Flippase-like domain-containing protein</fullName>
    </submittedName>
</protein>
<feature type="transmembrane region" description="Helical" evidence="6">
    <location>
        <begin position="285"/>
        <end position="302"/>
    </location>
</feature>
<feature type="transmembrane region" description="Helical" evidence="6">
    <location>
        <begin position="129"/>
        <end position="148"/>
    </location>
</feature>
<dbReference type="InterPro" id="IPR022791">
    <property type="entry name" value="L-PG_synthase/AglD"/>
</dbReference>
<sequence>MAAAAGKPSVKTALVLGLKIVASIALFAWLYRKVDWVNAENTIVHARLEWLGAAFLLLFTSNVGGALQWNRLLRAAGIDIPFWKVLSYYHVGLFFNNFLPANVGGDFARVLDASRASEVSRTTAFSTVLLDRMIGTVALGALAVLTTLPGLDDSHLNFRMLLGLWGGALVFFTFTCLMLWAVFHPKLLAAIEGLLGRVGLGQLKPALDELSERLAMFRGQRRMFMELFAIALGVQVMRIGVHVLVGRALGLTVPTAYFFLFVPLLAVIVSLPISFNGIGVREGAGIWLFGLVGLGQAAAFTLQFTTYLVAFAVSLIGGVVFLVRIPYRRAESRTPRRPEE</sequence>
<feature type="transmembrane region" description="Helical" evidence="6">
    <location>
        <begin position="257"/>
        <end position="278"/>
    </location>
</feature>
<comment type="subcellular location">
    <subcellularLocation>
        <location evidence="1">Cell membrane</location>
        <topology evidence="1">Multi-pass membrane protein</topology>
    </subcellularLocation>
</comment>
<evidence type="ECO:0000256" key="4">
    <source>
        <dbReference type="ARBA" id="ARBA00022989"/>
    </source>
</evidence>
<dbReference type="PANTHER" id="PTHR40277:SF1">
    <property type="entry name" value="BLL5419 PROTEIN"/>
    <property type="match status" value="1"/>
</dbReference>